<keyword evidence="10" id="KW-1185">Reference proteome</keyword>
<keyword evidence="4 8" id="KW-1133">Transmembrane helix</keyword>
<keyword evidence="5 8" id="KW-0472">Membrane</keyword>
<evidence type="ECO:0000256" key="1">
    <source>
        <dbReference type="ARBA" id="ARBA00004651"/>
    </source>
</evidence>
<dbReference type="GO" id="GO:0005886">
    <property type="term" value="C:plasma membrane"/>
    <property type="evidence" value="ECO:0007669"/>
    <property type="project" value="UniProtKB-SubCell"/>
</dbReference>
<protein>
    <submittedName>
        <fullName evidence="9">Uncharacterized protein</fullName>
    </submittedName>
</protein>
<dbReference type="EMBL" id="OV121132">
    <property type="protein sequence ID" value="CAH0545825.1"/>
    <property type="molecule type" value="Genomic_DNA"/>
</dbReference>
<keyword evidence="2" id="KW-1003">Cell membrane</keyword>
<evidence type="ECO:0000256" key="2">
    <source>
        <dbReference type="ARBA" id="ARBA00022475"/>
    </source>
</evidence>
<feature type="transmembrane region" description="Helical" evidence="8">
    <location>
        <begin position="822"/>
        <end position="845"/>
    </location>
</feature>
<accession>A0A9P0AKT1</accession>
<evidence type="ECO:0000313" key="10">
    <source>
        <dbReference type="Proteomes" id="UP001154078"/>
    </source>
</evidence>
<reference evidence="9" key="1">
    <citation type="submission" date="2021-12" db="EMBL/GenBank/DDBJ databases">
        <authorList>
            <person name="King R."/>
        </authorList>
    </citation>
    <scope>NUCLEOTIDE SEQUENCE</scope>
</reference>
<gene>
    <name evidence="9" type="ORF">MELIAE_LOCUS125</name>
</gene>
<name>A0A9P0AKT1_BRAAE</name>
<dbReference type="PANTHER" id="PTHR42643:SF39">
    <property type="entry name" value="IONOTROPIC RECEPTOR 56A-RELATED"/>
    <property type="match status" value="1"/>
</dbReference>
<dbReference type="AlphaFoldDB" id="A0A9P0AKT1"/>
<sequence>MCVFIGNIEFLDWIIENGNCPGIVLDRGVNFNGSLWPMSQGTFVFIETPSEINKTISILLSMPFWDTKLASVIMITRRMLKGFSVGKFIDDICSNNLSNFAVTFLLEDLPDLQIYKYNHLDDRQIQKLALSEVQKAFSKKTLNFNHHPFRGVGFDYKPLFFQMNNTWVGDDYYNYVTYSSMLKATESILEVYFFAAAQTCLEQNKADFIIVSTFRTKLYNDVDLTYPHGIDKLVLLIPEDPKVPGYISFWSIADKYSWTCTFVSFLFVVFVLKLLGRKTQFQNNYITLAWRVLFLSSVPHLSAVKWKLKLFIALWVFTSIILMTTFSTSLTSRLISHNKQYKLQKISEVKDLNVSIYTMDYFASVVPPELGFAPNFIISEFNNYSFMTGHLQPGSYYLLREDMAKFYSIYILDDNKEPLFYILDEAFTYGLKQYILKKNSPYLSMVNKIVLLEREFQLGAVFRNKIKNRAVNTILNMHCIKSSPQLIENDYFAILKEFFTYHSNAIRKLSMCVFIGNIECLDWIIEDGNCPGIVLDRGVNFNGSLWPMSQGAFVFIETPSEINKTISILLSMPFWNTKLASVIMITRRMLKGFSVGKFIDDICSNNLSNFAVTFLLEDLPDLQIYKYNHLDDRQIQKLALSEVQKAFSKKTLNFNHHPFRGVGFDYKPLFFQMNNTWVGDDYYNYVTYSSMLKATESILEVDFFAAAQTCLQQNKGDFIIVSTFRTKLYNDVDLTYPHGIDKLVLLIPEDPKVPGYISFWSIADKYSWACTFLSFLFVVFVLKFLGRKTQFQNNYITLAWRVLFLTSVPHLSAVKWKLKLFIALWIFTSIILMTTFSSSLTSRLISHNKQYKLQKISEVKDLNVSIYTIDYFASVVPPELGLAPNFIISKFNNYSFMTGHLQPGSYYLLREDMAKYYSIYLLDDNKEPLFYILDEAFTYGLKQYILKKNSPYLSMVNKIVLLEREFQLGAVFRNKIKNRAVNTSEIVVHKCNVFKLNIHF</sequence>
<organism evidence="9 10">
    <name type="scientific">Brassicogethes aeneus</name>
    <name type="common">Rape pollen beetle</name>
    <name type="synonym">Meligethes aeneus</name>
    <dbReference type="NCBI Taxonomy" id="1431903"/>
    <lineage>
        <taxon>Eukaryota</taxon>
        <taxon>Metazoa</taxon>
        <taxon>Ecdysozoa</taxon>
        <taxon>Arthropoda</taxon>
        <taxon>Hexapoda</taxon>
        <taxon>Insecta</taxon>
        <taxon>Pterygota</taxon>
        <taxon>Neoptera</taxon>
        <taxon>Endopterygota</taxon>
        <taxon>Coleoptera</taxon>
        <taxon>Polyphaga</taxon>
        <taxon>Cucujiformia</taxon>
        <taxon>Nitidulidae</taxon>
        <taxon>Meligethinae</taxon>
        <taxon>Brassicogethes</taxon>
    </lineage>
</organism>
<keyword evidence="7" id="KW-0325">Glycoprotein</keyword>
<keyword evidence="3 8" id="KW-0812">Transmembrane</keyword>
<evidence type="ECO:0000256" key="4">
    <source>
        <dbReference type="ARBA" id="ARBA00022989"/>
    </source>
</evidence>
<dbReference type="Proteomes" id="UP001154078">
    <property type="component" value="Chromosome 1"/>
</dbReference>
<dbReference type="InterPro" id="IPR052192">
    <property type="entry name" value="Insect_Ionotropic_Sensory_Rcpt"/>
</dbReference>
<feature type="transmembrane region" description="Helical" evidence="8">
    <location>
        <begin position="798"/>
        <end position="816"/>
    </location>
</feature>
<proteinExistence type="predicted"/>
<dbReference type="OrthoDB" id="6819047at2759"/>
<keyword evidence="6" id="KW-0675">Receptor</keyword>
<feature type="transmembrane region" description="Helical" evidence="8">
    <location>
        <begin position="256"/>
        <end position="275"/>
    </location>
</feature>
<feature type="transmembrane region" description="Helical" evidence="8">
    <location>
        <begin position="766"/>
        <end position="786"/>
    </location>
</feature>
<feature type="transmembrane region" description="Helical" evidence="8">
    <location>
        <begin position="310"/>
        <end position="330"/>
    </location>
</feature>
<evidence type="ECO:0000256" key="6">
    <source>
        <dbReference type="ARBA" id="ARBA00023170"/>
    </source>
</evidence>
<evidence type="ECO:0000256" key="5">
    <source>
        <dbReference type="ARBA" id="ARBA00023136"/>
    </source>
</evidence>
<dbReference type="PANTHER" id="PTHR42643">
    <property type="entry name" value="IONOTROPIC RECEPTOR 20A-RELATED"/>
    <property type="match status" value="1"/>
</dbReference>
<comment type="subcellular location">
    <subcellularLocation>
        <location evidence="1">Cell membrane</location>
        <topology evidence="1">Multi-pass membrane protein</topology>
    </subcellularLocation>
</comment>
<evidence type="ECO:0000313" key="9">
    <source>
        <dbReference type="EMBL" id="CAH0545825.1"/>
    </source>
</evidence>
<evidence type="ECO:0000256" key="8">
    <source>
        <dbReference type="SAM" id="Phobius"/>
    </source>
</evidence>
<evidence type="ECO:0000256" key="3">
    <source>
        <dbReference type="ARBA" id="ARBA00022692"/>
    </source>
</evidence>
<evidence type="ECO:0000256" key="7">
    <source>
        <dbReference type="ARBA" id="ARBA00023180"/>
    </source>
</evidence>